<accession>A0A380RU49</accession>
<dbReference type="EMBL" id="UHJL01000001">
    <property type="protein sequence ID" value="SUQ19070.1"/>
    <property type="molecule type" value="Genomic_DNA"/>
</dbReference>
<gene>
    <name evidence="2" type="ORF">SAMN05661053_0296</name>
</gene>
<evidence type="ECO:0000313" key="3">
    <source>
        <dbReference type="Proteomes" id="UP000255423"/>
    </source>
</evidence>
<dbReference type="Proteomes" id="UP000255423">
    <property type="component" value="Unassembled WGS sequence"/>
</dbReference>
<dbReference type="AlphaFoldDB" id="A0A380RU49"/>
<dbReference type="RefSeq" id="WP_109571832.1">
    <property type="nucleotide sequence ID" value="NZ_UHJL01000001.1"/>
</dbReference>
<organism evidence="2 3">
    <name type="scientific">Fibrobacter succinogenes</name>
    <name type="common">Bacteroides succinogenes</name>
    <dbReference type="NCBI Taxonomy" id="833"/>
    <lineage>
        <taxon>Bacteria</taxon>
        <taxon>Pseudomonadati</taxon>
        <taxon>Fibrobacterota</taxon>
        <taxon>Fibrobacteria</taxon>
        <taxon>Fibrobacterales</taxon>
        <taxon>Fibrobacteraceae</taxon>
        <taxon>Fibrobacter</taxon>
    </lineage>
</organism>
<sequence>MKPLLCLLLCVACVQAREYVCLELLNVNIAFNQKNVPERFKFYFNDNVITSDVNVLYPIQKSVDYDGVVQLKSKDAIRTFHISYEDPGETKTLDSADVVPIKSLMGKVDSVGVADLWGMGDLFTKAFLYAEKMKSVRFLVPLLEKKNGSYVSVGYACTNWHDLREVEDPQKCVEKIKKEKAQKKKSSETGNSKIPSTKSADKNGLSPKFWDDVQNNIDLSDCYL</sequence>
<feature type="region of interest" description="Disordered" evidence="1">
    <location>
        <begin position="177"/>
        <end position="212"/>
    </location>
</feature>
<evidence type="ECO:0000256" key="1">
    <source>
        <dbReference type="SAM" id="MobiDB-lite"/>
    </source>
</evidence>
<protein>
    <submittedName>
        <fullName evidence="2">Uncharacterized protein</fullName>
    </submittedName>
</protein>
<name>A0A380RU49_FIBSU</name>
<proteinExistence type="predicted"/>
<feature type="compositionally biased region" description="Polar residues" evidence="1">
    <location>
        <begin position="188"/>
        <end position="198"/>
    </location>
</feature>
<evidence type="ECO:0000313" key="2">
    <source>
        <dbReference type="EMBL" id="SUQ19070.1"/>
    </source>
</evidence>
<reference evidence="2 3" key="1">
    <citation type="submission" date="2017-08" db="EMBL/GenBank/DDBJ databases">
        <authorList>
            <person name="de Groot N.N."/>
        </authorList>
    </citation>
    <scope>NUCLEOTIDE SEQUENCE [LARGE SCALE GENOMIC DNA]</scope>
    <source>
        <strain evidence="2 3">HM2</strain>
    </source>
</reference>